<sequence length="90" mass="9787">GEKPKSFILTVNDTGIGIPEKEQAIIFDKFTRASNAKLLKTDGTGLGLYFTKQIVGLLGGKIWLKSAKDKGATFYVELPLNSKTKVKSVN</sequence>
<dbReference type="InterPro" id="IPR036890">
    <property type="entry name" value="HATPase_C_sf"/>
</dbReference>
<dbReference type="PROSITE" id="PS50109">
    <property type="entry name" value="HIS_KIN"/>
    <property type="match status" value="1"/>
</dbReference>
<proteinExistence type="predicted"/>
<dbReference type="Gene3D" id="3.30.565.10">
    <property type="entry name" value="Histidine kinase-like ATPase, C-terminal domain"/>
    <property type="match status" value="1"/>
</dbReference>
<dbReference type="InterPro" id="IPR005467">
    <property type="entry name" value="His_kinase_dom"/>
</dbReference>
<dbReference type="InterPro" id="IPR004358">
    <property type="entry name" value="Sig_transdc_His_kin-like_C"/>
</dbReference>
<evidence type="ECO:0000313" key="7">
    <source>
        <dbReference type="EMBL" id="GAI20716.1"/>
    </source>
</evidence>
<dbReference type="PRINTS" id="PR00344">
    <property type="entry name" value="BCTRLSENSOR"/>
</dbReference>
<dbReference type="PANTHER" id="PTHR43711">
    <property type="entry name" value="TWO-COMPONENT HISTIDINE KINASE"/>
    <property type="match status" value="1"/>
</dbReference>
<gene>
    <name evidence="7" type="ORF">S06H3_35149</name>
</gene>
<comment type="catalytic activity">
    <reaction evidence="1">
        <text>ATP + protein L-histidine = ADP + protein N-phospho-L-histidine.</text>
        <dbReference type="EC" id="2.7.13.3"/>
    </reaction>
</comment>
<feature type="domain" description="Histidine kinase" evidence="6">
    <location>
        <begin position="1"/>
        <end position="82"/>
    </location>
</feature>
<keyword evidence="4" id="KW-0418">Kinase</keyword>
<dbReference type="AlphaFoldDB" id="X1MRP5"/>
<feature type="non-terminal residue" evidence="7">
    <location>
        <position position="1"/>
    </location>
</feature>
<dbReference type="SMART" id="SM00387">
    <property type="entry name" value="HATPase_c"/>
    <property type="match status" value="1"/>
</dbReference>
<dbReference type="SUPFAM" id="SSF55874">
    <property type="entry name" value="ATPase domain of HSP90 chaperone/DNA topoisomerase II/histidine kinase"/>
    <property type="match status" value="1"/>
</dbReference>
<dbReference type="InterPro" id="IPR003594">
    <property type="entry name" value="HATPase_dom"/>
</dbReference>
<dbReference type="InterPro" id="IPR050736">
    <property type="entry name" value="Sensor_HK_Regulatory"/>
</dbReference>
<reference evidence="7" key="1">
    <citation type="journal article" date="2014" name="Front. Microbiol.">
        <title>High frequency of phylogenetically diverse reductive dehalogenase-homologous genes in deep subseafloor sedimentary metagenomes.</title>
        <authorList>
            <person name="Kawai M."/>
            <person name="Futagami T."/>
            <person name="Toyoda A."/>
            <person name="Takaki Y."/>
            <person name="Nishi S."/>
            <person name="Hori S."/>
            <person name="Arai W."/>
            <person name="Tsubouchi T."/>
            <person name="Morono Y."/>
            <person name="Uchiyama I."/>
            <person name="Ito T."/>
            <person name="Fujiyama A."/>
            <person name="Inagaki F."/>
            <person name="Takami H."/>
        </authorList>
    </citation>
    <scope>NUCLEOTIDE SEQUENCE</scope>
    <source>
        <strain evidence="7">Expedition CK06-06</strain>
    </source>
</reference>
<protein>
    <recommendedName>
        <fullName evidence="2">histidine kinase</fullName>
        <ecNumber evidence="2">2.7.13.3</ecNumber>
    </recommendedName>
</protein>
<evidence type="ECO:0000256" key="5">
    <source>
        <dbReference type="ARBA" id="ARBA00023012"/>
    </source>
</evidence>
<evidence type="ECO:0000259" key="6">
    <source>
        <dbReference type="PROSITE" id="PS50109"/>
    </source>
</evidence>
<organism evidence="7">
    <name type="scientific">marine sediment metagenome</name>
    <dbReference type="NCBI Taxonomy" id="412755"/>
    <lineage>
        <taxon>unclassified sequences</taxon>
        <taxon>metagenomes</taxon>
        <taxon>ecological metagenomes</taxon>
    </lineage>
</organism>
<evidence type="ECO:0000256" key="2">
    <source>
        <dbReference type="ARBA" id="ARBA00012438"/>
    </source>
</evidence>
<dbReference type="Pfam" id="PF02518">
    <property type="entry name" value="HATPase_c"/>
    <property type="match status" value="1"/>
</dbReference>
<dbReference type="EMBL" id="BARV01021178">
    <property type="protein sequence ID" value="GAI20716.1"/>
    <property type="molecule type" value="Genomic_DNA"/>
</dbReference>
<accession>X1MRP5</accession>
<comment type="caution">
    <text evidence="7">The sequence shown here is derived from an EMBL/GenBank/DDBJ whole genome shotgun (WGS) entry which is preliminary data.</text>
</comment>
<dbReference type="EC" id="2.7.13.3" evidence="2"/>
<evidence type="ECO:0000256" key="4">
    <source>
        <dbReference type="ARBA" id="ARBA00022777"/>
    </source>
</evidence>
<dbReference type="GO" id="GO:0004673">
    <property type="term" value="F:protein histidine kinase activity"/>
    <property type="evidence" value="ECO:0007669"/>
    <property type="project" value="UniProtKB-EC"/>
</dbReference>
<evidence type="ECO:0000256" key="1">
    <source>
        <dbReference type="ARBA" id="ARBA00000085"/>
    </source>
</evidence>
<keyword evidence="3" id="KW-0808">Transferase</keyword>
<evidence type="ECO:0000256" key="3">
    <source>
        <dbReference type="ARBA" id="ARBA00022679"/>
    </source>
</evidence>
<dbReference type="GO" id="GO:0000160">
    <property type="term" value="P:phosphorelay signal transduction system"/>
    <property type="evidence" value="ECO:0007669"/>
    <property type="project" value="UniProtKB-KW"/>
</dbReference>
<dbReference type="PANTHER" id="PTHR43711:SF26">
    <property type="entry name" value="SENSOR HISTIDINE KINASE RCSC"/>
    <property type="match status" value="1"/>
</dbReference>
<keyword evidence="5" id="KW-0902">Two-component regulatory system</keyword>
<name>X1MRP5_9ZZZZ</name>